<evidence type="ECO:0000256" key="7">
    <source>
        <dbReference type="ARBA" id="ARBA00022779"/>
    </source>
</evidence>
<evidence type="ECO:0000256" key="11">
    <source>
        <dbReference type="SAM" id="MobiDB-lite"/>
    </source>
</evidence>
<keyword evidence="7 10" id="KW-0283">Flagellar rotation</keyword>
<reference evidence="12 13" key="1">
    <citation type="submission" date="2016-10" db="EMBL/GenBank/DDBJ databases">
        <authorList>
            <person name="Cai Z."/>
        </authorList>
    </citation>
    <scope>NUCLEOTIDE SEQUENCE [LARGE SCALE GENOMIC DNA]</scope>
    <source>
        <strain evidence="12 13">CGMCC 1.10826</strain>
    </source>
</reference>
<evidence type="ECO:0000256" key="2">
    <source>
        <dbReference type="ARBA" id="ARBA00004162"/>
    </source>
</evidence>
<keyword evidence="9 10" id="KW-0472">Membrane</keyword>
<dbReference type="InterPro" id="IPR005503">
    <property type="entry name" value="FliL"/>
</dbReference>
<dbReference type="GO" id="GO:0009425">
    <property type="term" value="C:bacterial-type flagellum basal body"/>
    <property type="evidence" value="ECO:0007669"/>
    <property type="project" value="InterPro"/>
</dbReference>
<evidence type="ECO:0000256" key="9">
    <source>
        <dbReference type="ARBA" id="ARBA00023136"/>
    </source>
</evidence>
<evidence type="ECO:0000256" key="3">
    <source>
        <dbReference type="ARBA" id="ARBA00008281"/>
    </source>
</evidence>
<accession>A0A2Y9A472</accession>
<keyword evidence="5 10" id="KW-0145">Chemotaxis</keyword>
<comment type="subcellular location">
    <subcellularLocation>
        <location evidence="2">Cell membrane</location>
        <topology evidence="2">Single-pass membrane protein</topology>
    </subcellularLocation>
</comment>
<protein>
    <recommendedName>
        <fullName evidence="10">Flagellar protein FliL</fullName>
    </recommendedName>
</protein>
<keyword evidence="12" id="KW-0969">Cilium</keyword>
<evidence type="ECO:0000256" key="6">
    <source>
        <dbReference type="ARBA" id="ARBA00022692"/>
    </source>
</evidence>
<gene>
    <name evidence="12" type="ORF">SAMN05216184_102221</name>
</gene>
<feature type="transmembrane region" description="Helical" evidence="10">
    <location>
        <begin position="39"/>
        <end position="58"/>
    </location>
</feature>
<evidence type="ECO:0000256" key="1">
    <source>
        <dbReference type="ARBA" id="ARBA00002254"/>
    </source>
</evidence>
<keyword evidence="12" id="KW-0966">Cell projection</keyword>
<evidence type="ECO:0000256" key="4">
    <source>
        <dbReference type="ARBA" id="ARBA00022475"/>
    </source>
</evidence>
<dbReference type="Proteomes" id="UP000250222">
    <property type="component" value="Unassembled WGS sequence"/>
</dbReference>
<comment type="function">
    <text evidence="1 10">Controls the rotational direction of flagella during chemotaxis.</text>
</comment>
<dbReference type="EMBL" id="UETB01000002">
    <property type="protein sequence ID" value="SSA39301.1"/>
    <property type="molecule type" value="Genomic_DNA"/>
</dbReference>
<keyword evidence="4 10" id="KW-1003">Cell membrane</keyword>
<organism evidence="12 13">
    <name type="scientific">Georgenia satyanarayanai</name>
    <dbReference type="NCBI Taxonomy" id="860221"/>
    <lineage>
        <taxon>Bacteria</taxon>
        <taxon>Bacillati</taxon>
        <taxon>Actinomycetota</taxon>
        <taxon>Actinomycetes</taxon>
        <taxon>Micrococcales</taxon>
        <taxon>Bogoriellaceae</taxon>
        <taxon>Georgenia</taxon>
    </lineage>
</organism>
<sequence length="162" mass="17328">MAEKRVIGAQSRKIGGGQAAAAPAPPEPEAAPRRGRGRLLIVLAAVLAVLAAGAFVFLRPTEPAVPAEPEVGDTVTIEPRNINLADGHYLRLGFAIELVAEVEEVATAHATDIAIALFTGRTIAEVNDPERREELKSELSERLVEAYDGEVLTVYFTDFVTQ</sequence>
<proteinExistence type="inferred from homology"/>
<keyword evidence="6 10" id="KW-0812">Transmembrane</keyword>
<dbReference type="AlphaFoldDB" id="A0A2Y9A472"/>
<dbReference type="GO" id="GO:0005886">
    <property type="term" value="C:plasma membrane"/>
    <property type="evidence" value="ECO:0007669"/>
    <property type="project" value="UniProtKB-SubCell"/>
</dbReference>
<evidence type="ECO:0000313" key="12">
    <source>
        <dbReference type="EMBL" id="SSA39301.1"/>
    </source>
</evidence>
<evidence type="ECO:0000256" key="5">
    <source>
        <dbReference type="ARBA" id="ARBA00022500"/>
    </source>
</evidence>
<dbReference type="Pfam" id="PF03748">
    <property type="entry name" value="FliL"/>
    <property type="match status" value="1"/>
</dbReference>
<name>A0A2Y9A472_9MICO</name>
<evidence type="ECO:0000313" key="13">
    <source>
        <dbReference type="Proteomes" id="UP000250222"/>
    </source>
</evidence>
<comment type="similarity">
    <text evidence="3 10">Belongs to the FliL family.</text>
</comment>
<keyword evidence="8 10" id="KW-1133">Transmembrane helix</keyword>
<dbReference type="RefSeq" id="WP_110851545.1">
    <property type="nucleotide sequence ID" value="NZ_QKLZ01000002.1"/>
</dbReference>
<keyword evidence="13" id="KW-1185">Reference proteome</keyword>
<evidence type="ECO:0000256" key="8">
    <source>
        <dbReference type="ARBA" id="ARBA00022989"/>
    </source>
</evidence>
<keyword evidence="12" id="KW-0282">Flagellum</keyword>
<evidence type="ECO:0000256" key="10">
    <source>
        <dbReference type="RuleBase" id="RU364125"/>
    </source>
</evidence>
<dbReference type="GO" id="GO:0071973">
    <property type="term" value="P:bacterial-type flagellum-dependent cell motility"/>
    <property type="evidence" value="ECO:0007669"/>
    <property type="project" value="InterPro"/>
</dbReference>
<dbReference type="GO" id="GO:0006935">
    <property type="term" value="P:chemotaxis"/>
    <property type="evidence" value="ECO:0007669"/>
    <property type="project" value="UniProtKB-KW"/>
</dbReference>
<feature type="region of interest" description="Disordered" evidence="11">
    <location>
        <begin position="1"/>
        <end position="32"/>
    </location>
</feature>